<proteinExistence type="predicted"/>
<evidence type="ECO:0000313" key="2">
    <source>
        <dbReference type="Proteomes" id="UP000814140"/>
    </source>
</evidence>
<dbReference type="Proteomes" id="UP000814140">
    <property type="component" value="Unassembled WGS sequence"/>
</dbReference>
<protein>
    <submittedName>
        <fullName evidence="1">Uncharacterized protein</fullName>
    </submittedName>
</protein>
<accession>A0ACB8SIS5</accession>
<reference evidence="1" key="1">
    <citation type="submission" date="2021-03" db="EMBL/GenBank/DDBJ databases">
        <authorList>
            <consortium name="DOE Joint Genome Institute"/>
            <person name="Ahrendt S."/>
            <person name="Looney B.P."/>
            <person name="Miyauchi S."/>
            <person name="Morin E."/>
            <person name="Drula E."/>
            <person name="Courty P.E."/>
            <person name="Chicoki N."/>
            <person name="Fauchery L."/>
            <person name="Kohler A."/>
            <person name="Kuo A."/>
            <person name="Labutti K."/>
            <person name="Pangilinan J."/>
            <person name="Lipzen A."/>
            <person name="Riley R."/>
            <person name="Andreopoulos W."/>
            <person name="He G."/>
            <person name="Johnson J."/>
            <person name="Barry K.W."/>
            <person name="Grigoriev I.V."/>
            <person name="Nagy L."/>
            <person name="Hibbett D."/>
            <person name="Henrissat B."/>
            <person name="Matheny P.B."/>
            <person name="Labbe J."/>
            <person name="Martin F."/>
        </authorList>
    </citation>
    <scope>NUCLEOTIDE SEQUENCE</scope>
    <source>
        <strain evidence="1">HHB10654</strain>
    </source>
</reference>
<sequence length="83" mass="9382">MYKDTVSRRSCVVTALYAVAGFLQHLSSASFRAWPGRRRTNSRRVHSPAADSTHDRVHKVHLFHDSPDSVVDVTETYPAERST</sequence>
<reference evidence="1" key="2">
    <citation type="journal article" date="2022" name="New Phytol.">
        <title>Evolutionary transition to the ectomycorrhizal habit in the genomes of a hyperdiverse lineage of mushroom-forming fungi.</title>
        <authorList>
            <person name="Looney B."/>
            <person name="Miyauchi S."/>
            <person name="Morin E."/>
            <person name="Drula E."/>
            <person name="Courty P.E."/>
            <person name="Kohler A."/>
            <person name="Kuo A."/>
            <person name="LaButti K."/>
            <person name="Pangilinan J."/>
            <person name="Lipzen A."/>
            <person name="Riley R."/>
            <person name="Andreopoulos W."/>
            <person name="He G."/>
            <person name="Johnson J."/>
            <person name="Nolan M."/>
            <person name="Tritt A."/>
            <person name="Barry K.W."/>
            <person name="Grigoriev I.V."/>
            <person name="Nagy L.G."/>
            <person name="Hibbett D."/>
            <person name="Henrissat B."/>
            <person name="Matheny P.B."/>
            <person name="Labbe J."/>
            <person name="Martin F.M."/>
        </authorList>
    </citation>
    <scope>NUCLEOTIDE SEQUENCE</scope>
    <source>
        <strain evidence="1">HHB10654</strain>
    </source>
</reference>
<organism evidence="1 2">
    <name type="scientific">Artomyces pyxidatus</name>
    <dbReference type="NCBI Taxonomy" id="48021"/>
    <lineage>
        <taxon>Eukaryota</taxon>
        <taxon>Fungi</taxon>
        <taxon>Dikarya</taxon>
        <taxon>Basidiomycota</taxon>
        <taxon>Agaricomycotina</taxon>
        <taxon>Agaricomycetes</taxon>
        <taxon>Russulales</taxon>
        <taxon>Auriscalpiaceae</taxon>
        <taxon>Artomyces</taxon>
    </lineage>
</organism>
<name>A0ACB8SIS5_9AGAM</name>
<gene>
    <name evidence="1" type="ORF">BV25DRAFT_1736422</name>
</gene>
<evidence type="ECO:0000313" key="1">
    <source>
        <dbReference type="EMBL" id="KAI0055611.1"/>
    </source>
</evidence>
<comment type="caution">
    <text evidence="1">The sequence shown here is derived from an EMBL/GenBank/DDBJ whole genome shotgun (WGS) entry which is preliminary data.</text>
</comment>
<dbReference type="EMBL" id="MU277285">
    <property type="protein sequence ID" value="KAI0055611.1"/>
    <property type="molecule type" value="Genomic_DNA"/>
</dbReference>
<keyword evidence="2" id="KW-1185">Reference proteome</keyword>